<proteinExistence type="predicted"/>
<keyword evidence="3" id="KW-1185">Reference proteome</keyword>
<dbReference type="EMBL" id="PHUF01000007">
    <property type="protein sequence ID" value="PKB13397.1"/>
    <property type="molecule type" value="Genomic_DNA"/>
</dbReference>
<dbReference type="RefSeq" id="WP_100868381.1">
    <property type="nucleotide sequence ID" value="NZ_PHUF01000007.1"/>
</dbReference>
<dbReference type="Gene3D" id="3.40.30.110">
    <property type="match status" value="2"/>
</dbReference>
<dbReference type="CDD" id="cd00299">
    <property type="entry name" value="GST_C_family"/>
    <property type="match status" value="1"/>
</dbReference>
<protein>
    <submittedName>
        <fullName evidence="2">Glutathione S-transferase</fullName>
    </submittedName>
</protein>
<reference evidence="2 3" key="1">
    <citation type="submission" date="2017-11" db="EMBL/GenBank/DDBJ databases">
        <title>Genomic Encyclopedia of Type Strains, Phase III (KMG-III): the genomes of soil and plant-associated and newly described type strains.</title>
        <authorList>
            <person name="Whitman W."/>
        </authorList>
    </citation>
    <scope>NUCLEOTIDE SEQUENCE [LARGE SCALE GENOMIC DNA]</scope>
    <source>
        <strain evidence="2 3">CGMCC 1.12274</strain>
    </source>
</reference>
<name>A0A2N0H398_9SPHN</name>
<gene>
    <name evidence="2" type="ORF">B0I00_3196</name>
</gene>
<dbReference type="Pfam" id="PF13410">
    <property type="entry name" value="GST_C_2"/>
    <property type="match status" value="1"/>
</dbReference>
<feature type="domain" description="GST N-terminal" evidence="1">
    <location>
        <begin position="2"/>
        <end position="81"/>
    </location>
</feature>
<dbReference type="OrthoDB" id="5791869at2"/>
<evidence type="ECO:0000313" key="3">
    <source>
        <dbReference type="Proteomes" id="UP000232587"/>
    </source>
</evidence>
<organism evidence="2 3">
    <name type="scientific">Novosphingobium kunmingense</name>
    <dbReference type="NCBI Taxonomy" id="1211806"/>
    <lineage>
        <taxon>Bacteria</taxon>
        <taxon>Pseudomonadati</taxon>
        <taxon>Pseudomonadota</taxon>
        <taxon>Alphaproteobacteria</taxon>
        <taxon>Sphingomonadales</taxon>
        <taxon>Sphingomonadaceae</taxon>
        <taxon>Novosphingobium</taxon>
    </lineage>
</organism>
<evidence type="ECO:0000259" key="1">
    <source>
        <dbReference type="PROSITE" id="PS50404"/>
    </source>
</evidence>
<dbReference type="SUPFAM" id="SSF47616">
    <property type="entry name" value="GST C-terminal domain-like"/>
    <property type="match status" value="1"/>
</dbReference>
<dbReference type="PROSITE" id="PS50404">
    <property type="entry name" value="GST_NTER"/>
    <property type="match status" value="1"/>
</dbReference>
<dbReference type="AlphaFoldDB" id="A0A2N0H398"/>
<dbReference type="Pfam" id="PF13417">
    <property type="entry name" value="GST_N_3"/>
    <property type="match status" value="1"/>
</dbReference>
<sequence>MAEIILHQYDTSPFSEKVRLCLGIKGLAWRAVDQPVVMPKPDLVPLTGGYRRIPVLQIGADVYCDSALIVREIDRRFAGPPLYPKGCEGFTGTVEFWADKGLFQAAVIAIFGALGDAVDPAFIKDREALSGQPFNVAAMKAMVPHALSQIHAHAALLARQLDDDRPFLAGEVPSLADAAAFYNFWFIRSFSPGVADSFPALPQIDAWYDRVSAIGHGQRSAMSRDEALEVARTCEPEALGVVEGDRGLVGIPVTLSATDYGRDPIAGVFAGSTAYSMTVLRDDPQLGRIAVHVPRLGYALNAG</sequence>
<comment type="caution">
    <text evidence="2">The sequence shown here is derived from an EMBL/GenBank/DDBJ whole genome shotgun (WGS) entry which is preliminary data.</text>
</comment>
<dbReference type="SUPFAM" id="SSF52833">
    <property type="entry name" value="Thioredoxin-like"/>
    <property type="match status" value="1"/>
</dbReference>
<evidence type="ECO:0000313" key="2">
    <source>
        <dbReference type="EMBL" id="PKB13397.1"/>
    </source>
</evidence>
<keyword evidence="2" id="KW-0808">Transferase</keyword>
<dbReference type="InterPro" id="IPR036282">
    <property type="entry name" value="Glutathione-S-Trfase_C_sf"/>
</dbReference>
<dbReference type="CDD" id="cd00570">
    <property type="entry name" value="GST_N_family"/>
    <property type="match status" value="1"/>
</dbReference>
<dbReference type="Proteomes" id="UP000232587">
    <property type="component" value="Unassembled WGS sequence"/>
</dbReference>
<dbReference type="GO" id="GO:0016740">
    <property type="term" value="F:transferase activity"/>
    <property type="evidence" value="ECO:0007669"/>
    <property type="project" value="UniProtKB-KW"/>
</dbReference>
<dbReference type="InterPro" id="IPR004045">
    <property type="entry name" value="Glutathione_S-Trfase_N"/>
</dbReference>
<dbReference type="InterPro" id="IPR036249">
    <property type="entry name" value="Thioredoxin-like_sf"/>
</dbReference>
<accession>A0A2N0H398</accession>